<evidence type="ECO:0000256" key="9">
    <source>
        <dbReference type="SAM" id="Phobius"/>
    </source>
</evidence>
<dbReference type="AlphaFoldDB" id="A0A7W7AJ74"/>
<dbReference type="Pfam" id="PF11356">
    <property type="entry name" value="T2SSC"/>
    <property type="match status" value="1"/>
</dbReference>
<dbReference type="GO" id="GO:0005886">
    <property type="term" value="C:plasma membrane"/>
    <property type="evidence" value="ECO:0007669"/>
    <property type="project" value="UniProtKB-SubCell"/>
</dbReference>
<keyword evidence="7 9" id="KW-1133">Transmembrane helix</keyword>
<organism evidence="11 12">
    <name type="scientific">Sphingomonas abaci</name>
    <dbReference type="NCBI Taxonomy" id="237611"/>
    <lineage>
        <taxon>Bacteria</taxon>
        <taxon>Pseudomonadati</taxon>
        <taxon>Pseudomonadota</taxon>
        <taxon>Alphaproteobacteria</taxon>
        <taxon>Sphingomonadales</taxon>
        <taxon>Sphingomonadaceae</taxon>
        <taxon>Sphingomonas</taxon>
    </lineage>
</organism>
<dbReference type="InterPro" id="IPR036034">
    <property type="entry name" value="PDZ_sf"/>
</dbReference>
<comment type="caution">
    <text evidence="11">The sequence shown here is derived from an EMBL/GenBank/DDBJ whole genome shotgun (WGS) entry which is preliminary data.</text>
</comment>
<evidence type="ECO:0000256" key="6">
    <source>
        <dbReference type="ARBA" id="ARBA00022927"/>
    </source>
</evidence>
<keyword evidence="5 9" id="KW-0812">Transmembrane</keyword>
<protein>
    <submittedName>
        <fullName evidence="11">General secretion pathway protein C</fullName>
    </submittedName>
</protein>
<evidence type="ECO:0000259" key="10">
    <source>
        <dbReference type="Pfam" id="PF11356"/>
    </source>
</evidence>
<dbReference type="SUPFAM" id="SSF50156">
    <property type="entry name" value="PDZ domain-like"/>
    <property type="match status" value="1"/>
</dbReference>
<feature type="domain" description="Type II secretion system protein GspC N-terminal" evidence="10">
    <location>
        <begin position="28"/>
        <end position="154"/>
    </location>
</feature>
<evidence type="ECO:0000256" key="2">
    <source>
        <dbReference type="ARBA" id="ARBA00022448"/>
    </source>
</evidence>
<keyword evidence="8 9" id="KW-0472">Membrane</keyword>
<reference evidence="11 12" key="1">
    <citation type="submission" date="2020-08" db="EMBL/GenBank/DDBJ databases">
        <title>Genomic Encyclopedia of Type Strains, Phase IV (KMG-IV): sequencing the most valuable type-strain genomes for metagenomic binning, comparative biology and taxonomic classification.</title>
        <authorList>
            <person name="Goeker M."/>
        </authorList>
    </citation>
    <scope>NUCLEOTIDE SEQUENCE [LARGE SCALE GENOMIC DNA]</scope>
    <source>
        <strain evidence="11 12">DSM 15867</strain>
    </source>
</reference>
<evidence type="ECO:0000256" key="1">
    <source>
        <dbReference type="ARBA" id="ARBA00004533"/>
    </source>
</evidence>
<keyword evidence="12" id="KW-1185">Reference proteome</keyword>
<dbReference type="Proteomes" id="UP000574769">
    <property type="component" value="Unassembled WGS sequence"/>
</dbReference>
<dbReference type="Gene3D" id="2.30.30.830">
    <property type="match status" value="1"/>
</dbReference>
<keyword evidence="6" id="KW-0653">Protein transport</keyword>
<name>A0A7W7AJ74_9SPHN</name>
<evidence type="ECO:0000256" key="3">
    <source>
        <dbReference type="ARBA" id="ARBA00022475"/>
    </source>
</evidence>
<dbReference type="InterPro" id="IPR024961">
    <property type="entry name" value="T2SS_GspC_N"/>
</dbReference>
<evidence type="ECO:0000313" key="11">
    <source>
        <dbReference type="EMBL" id="MBB4617190.1"/>
    </source>
</evidence>
<accession>A0A7W7AJ74</accession>
<feature type="transmembrane region" description="Helical" evidence="9">
    <location>
        <begin position="21"/>
        <end position="42"/>
    </location>
</feature>
<dbReference type="RefSeq" id="WP_184112787.1">
    <property type="nucleotide sequence ID" value="NZ_JACHNY010000002.1"/>
</dbReference>
<proteinExistence type="predicted"/>
<dbReference type="Gene3D" id="2.30.42.10">
    <property type="match status" value="1"/>
</dbReference>
<keyword evidence="4" id="KW-0997">Cell inner membrane</keyword>
<dbReference type="EMBL" id="JACHNY010000002">
    <property type="protein sequence ID" value="MBB4617190.1"/>
    <property type="molecule type" value="Genomic_DNA"/>
</dbReference>
<sequence length="294" mass="29688">MRLKLDARARRWLRRIPVVNVYSVAELVLMGALAVQCARFVWIVATPVGPVGDWRPAGVTLPGSPAAILAQFDPFFRLNAPQAGPATVTPLQLTLFGIRLDEATGRGSAIVAGADGVQKSVAVGEEVQPGVTLKSVAFDHVTLDRGGTAEDLFLDQSDAPPAGGAAQPSAEVGSRAAGAIPTLGGGPALAGAGAGAGAGVSVGQLRQEIGFIPRIDSGRVSGLVVRPQGSGAAFRQAGLREGDVVTAIGGRAVNGPGDLDRIATDYAGGGSVPITVERGQQTLALAITIAAPSK</sequence>
<evidence type="ECO:0000256" key="5">
    <source>
        <dbReference type="ARBA" id="ARBA00022692"/>
    </source>
</evidence>
<gene>
    <name evidence="11" type="ORF">GGQ96_001310</name>
</gene>
<keyword evidence="2" id="KW-0813">Transport</keyword>
<evidence type="ECO:0000256" key="8">
    <source>
        <dbReference type="ARBA" id="ARBA00023136"/>
    </source>
</evidence>
<keyword evidence="3" id="KW-1003">Cell membrane</keyword>
<comment type="subcellular location">
    <subcellularLocation>
        <location evidence="1">Cell inner membrane</location>
    </subcellularLocation>
</comment>
<evidence type="ECO:0000256" key="4">
    <source>
        <dbReference type="ARBA" id="ARBA00022519"/>
    </source>
</evidence>
<evidence type="ECO:0000256" key="7">
    <source>
        <dbReference type="ARBA" id="ARBA00022989"/>
    </source>
</evidence>
<evidence type="ECO:0000313" key="12">
    <source>
        <dbReference type="Proteomes" id="UP000574769"/>
    </source>
</evidence>
<dbReference type="GO" id="GO:0015031">
    <property type="term" value="P:protein transport"/>
    <property type="evidence" value="ECO:0007669"/>
    <property type="project" value="UniProtKB-KW"/>
</dbReference>